<evidence type="ECO:0000256" key="2">
    <source>
        <dbReference type="ARBA" id="ARBA00023002"/>
    </source>
</evidence>
<accession>A0AAQ3RAA0</accession>
<comment type="similarity">
    <text evidence="1">Belongs to the aldo/keto reductase family.</text>
</comment>
<dbReference type="AlphaFoldDB" id="A0AAQ3RAA0"/>
<feature type="domain" description="NADP-dependent oxidoreductase" evidence="6">
    <location>
        <begin position="28"/>
        <end position="291"/>
    </location>
</feature>
<dbReference type="InterPro" id="IPR023210">
    <property type="entry name" value="NADP_OxRdtase_dom"/>
</dbReference>
<evidence type="ECO:0000313" key="8">
    <source>
        <dbReference type="Proteomes" id="UP001303373"/>
    </source>
</evidence>
<dbReference type="Pfam" id="PF00248">
    <property type="entry name" value="Aldo_ket_red"/>
    <property type="match status" value="1"/>
</dbReference>
<evidence type="ECO:0000256" key="1">
    <source>
        <dbReference type="ARBA" id="ARBA00007905"/>
    </source>
</evidence>
<dbReference type="InterPro" id="IPR018170">
    <property type="entry name" value="Aldo/ket_reductase_CS"/>
</dbReference>
<dbReference type="FunFam" id="3.20.20.100:FF:000007">
    <property type="entry name" value="NAD(P)H-dependent D-xylose reductase xyl1"/>
    <property type="match status" value="1"/>
</dbReference>
<dbReference type="GO" id="GO:0016491">
    <property type="term" value="F:oxidoreductase activity"/>
    <property type="evidence" value="ECO:0007669"/>
    <property type="project" value="UniProtKB-KW"/>
</dbReference>
<protein>
    <submittedName>
        <fullName evidence="7">NADP(+) coupled glycerol dehydrogenase</fullName>
    </submittedName>
</protein>
<feature type="site" description="Lowers pKa of active site Tyr" evidence="5">
    <location>
        <position position="86"/>
    </location>
</feature>
<evidence type="ECO:0000256" key="4">
    <source>
        <dbReference type="PIRSR" id="PIRSR000097-2"/>
    </source>
</evidence>
<dbReference type="InterPro" id="IPR020471">
    <property type="entry name" value="AKR"/>
</dbReference>
<dbReference type="PROSITE" id="PS00062">
    <property type="entry name" value="ALDOKETO_REDUCTASE_2"/>
    <property type="match status" value="1"/>
</dbReference>
<evidence type="ECO:0000259" key="6">
    <source>
        <dbReference type="Pfam" id="PF00248"/>
    </source>
</evidence>
<dbReference type="InterPro" id="IPR036812">
    <property type="entry name" value="NAD(P)_OxRdtase_dom_sf"/>
</dbReference>
<feature type="active site" description="Proton donor" evidence="3">
    <location>
        <position position="61"/>
    </location>
</feature>
<organism evidence="7 8">
    <name type="scientific">Acrodontium crateriforme</name>
    <dbReference type="NCBI Taxonomy" id="150365"/>
    <lineage>
        <taxon>Eukaryota</taxon>
        <taxon>Fungi</taxon>
        <taxon>Dikarya</taxon>
        <taxon>Ascomycota</taxon>
        <taxon>Pezizomycotina</taxon>
        <taxon>Dothideomycetes</taxon>
        <taxon>Dothideomycetidae</taxon>
        <taxon>Mycosphaerellales</taxon>
        <taxon>Teratosphaeriaceae</taxon>
        <taxon>Acrodontium</taxon>
    </lineage>
</organism>
<feature type="binding site" evidence="4">
    <location>
        <position position="119"/>
    </location>
    <ligand>
        <name>substrate</name>
    </ligand>
</feature>
<dbReference type="Gene3D" id="3.20.20.100">
    <property type="entry name" value="NADP-dependent oxidoreductase domain"/>
    <property type="match status" value="1"/>
</dbReference>
<proteinExistence type="inferred from homology"/>
<dbReference type="PROSITE" id="PS00798">
    <property type="entry name" value="ALDOKETO_REDUCTASE_1"/>
    <property type="match status" value="1"/>
</dbReference>
<dbReference type="PANTHER" id="PTHR11732">
    <property type="entry name" value="ALDO/KETO REDUCTASE"/>
    <property type="match status" value="1"/>
</dbReference>
<dbReference type="EMBL" id="CP138590">
    <property type="protein sequence ID" value="WPH03944.1"/>
    <property type="molecule type" value="Genomic_DNA"/>
</dbReference>
<evidence type="ECO:0000256" key="5">
    <source>
        <dbReference type="PIRSR" id="PIRSR000097-3"/>
    </source>
</evidence>
<dbReference type="PROSITE" id="PS00063">
    <property type="entry name" value="ALDOKETO_REDUCTASE_3"/>
    <property type="match status" value="1"/>
</dbReference>
<keyword evidence="8" id="KW-1185">Reference proteome</keyword>
<gene>
    <name evidence="7" type="ORF">R9X50_00682700</name>
</gene>
<keyword evidence="2" id="KW-0560">Oxidoreductase</keyword>
<dbReference type="PRINTS" id="PR00069">
    <property type="entry name" value="ALDKETRDTASE"/>
</dbReference>
<name>A0AAQ3RAA0_9PEZI</name>
<dbReference type="SUPFAM" id="SSF51430">
    <property type="entry name" value="NAD(P)-linked oxidoreductase"/>
    <property type="match status" value="1"/>
</dbReference>
<sequence length="333" mass="37193">MTVPVLDTANEVLPTHFGLNTGQKIPAVGFGTWQAAPHEVEKAVECALQSGYRHIDAAAIYRNEREVGKGIENSGVPRSEIFVTTKLWNKDHAPADVEPALDQSLKNLGLEYVDLYLMHWPCAFKSGSKWFPLDEEGSFALAKTDYVATYKAMEKLLTTGKVKAIGVSNFNIRRLEDLIAKVDTIPAVNQVEAHPYLLQPELFQYCKDKGIVLEAYSPLGNNQTGEPRCVDDPLVHEVARELGMDPGVVLASWGVQRGQVVLPKSVTASRIQSNLHVKKLPEEAYEKLNSLSRNKRFNFPSRWGFDIFDEWGEEAVKKAGIEAREQNKKLFTV</sequence>
<evidence type="ECO:0000256" key="3">
    <source>
        <dbReference type="PIRSR" id="PIRSR000097-1"/>
    </source>
</evidence>
<dbReference type="PIRSF" id="PIRSF000097">
    <property type="entry name" value="AKR"/>
    <property type="match status" value="1"/>
</dbReference>
<dbReference type="Proteomes" id="UP001303373">
    <property type="component" value="Chromosome 11"/>
</dbReference>
<evidence type="ECO:0000313" key="7">
    <source>
        <dbReference type="EMBL" id="WPH03944.1"/>
    </source>
</evidence>
<reference evidence="7 8" key="1">
    <citation type="submission" date="2023-11" db="EMBL/GenBank/DDBJ databases">
        <title>An acidophilic fungus is an integral part of prey digestion in a carnivorous sundew plant.</title>
        <authorList>
            <person name="Tsai I.J."/>
        </authorList>
    </citation>
    <scope>NUCLEOTIDE SEQUENCE [LARGE SCALE GENOMIC DNA]</scope>
    <source>
        <strain evidence="7">169a</strain>
    </source>
</reference>